<dbReference type="Pfam" id="PF02342">
    <property type="entry name" value="TerD"/>
    <property type="match status" value="1"/>
</dbReference>
<evidence type="ECO:0000259" key="3">
    <source>
        <dbReference type="Pfam" id="PF02342"/>
    </source>
</evidence>
<evidence type="ECO:0000256" key="2">
    <source>
        <dbReference type="SAM" id="MobiDB-lite"/>
    </source>
</evidence>
<dbReference type="InterPro" id="IPR051324">
    <property type="entry name" value="Stress/Tellurium_Resist"/>
</dbReference>
<dbReference type="Gene3D" id="2.60.60.30">
    <property type="entry name" value="sav2460 like domains"/>
    <property type="match status" value="1"/>
</dbReference>
<reference evidence="4 5" key="2">
    <citation type="submission" date="2011-11" db="EMBL/GenBank/DDBJ databases">
        <authorList>
            <consortium name="US DOE Joint Genome Institute"/>
            <person name="Lucas S."/>
            <person name="Han J."/>
            <person name="Lapidus A."/>
            <person name="Cheng J.-F."/>
            <person name="Goodwin L."/>
            <person name="Pitluck S."/>
            <person name="Peters L."/>
            <person name="Ovchinnikova G."/>
            <person name="Zhang X."/>
            <person name="Detter J.C."/>
            <person name="Han C."/>
            <person name="Tapia R."/>
            <person name="Land M."/>
            <person name="Hauser L."/>
            <person name="Kyrpides N."/>
            <person name="Ivanova N."/>
            <person name="Pagani I."/>
            <person name="Vogl K."/>
            <person name="Liu Z."/>
            <person name="Overmann J."/>
            <person name="Frigaard N.-U."/>
            <person name="Bryant D."/>
            <person name="Woyke T."/>
        </authorList>
    </citation>
    <scope>NUCLEOTIDE SEQUENCE [LARGE SCALE GENOMIC DNA]</scope>
    <source>
        <strain evidence="4 5">970</strain>
    </source>
</reference>
<accession>H8YX29</accession>
<dbReference type="PANTHER" id="PTHR32097">
    <property type="entry name" value="CAMP-BINDING PROTEIN 1-RELATED"/>
    <property type="match status" value="1"/>
</dbReference>
<reference evidence="5" key="1">
    <citation type="submission" date="2011-06" db="EMBL/GenBank/DDBJ databases">
        <authorList>
            <consortium name="US DOE Joint Genome Institute (JGI-PGF)"/>
            <person name="Lucas S."/>
            <person name="Han J."/>
            <person name="Lapidus A."/>
            <person name="Cheng J.-F."/>
            <person name="Goodwin L."/>
            <person name="Pitluck S."/>
            <person name="Peters L."/>
            <person name="Land M.L."/>
            <person name="Hauser L."/>
            <person name="Vogl K."/>
            <person name="Liu Z."/>
            <person name="Overmann J."/>
            <person name="Frigaard N.-U."/>
            <person name="Bryant D.A."/>
            <person name="Woyke T.J."/>
        </authorList>
    </citation>
    <scope>NUCLEOTIDE SEQUENCE [LARGE SCALE GENOMIC DNA]</scope>
    <source>
        <strain evidence="5">970</strain>
    </source>
</reference>
<dbReference type="AlphaFoldDB" id="H8YX29"/>
<dbReference type="GO" id="GO:0046690">
    <property type="term" value="P:response to tellurium ion"/>
    <property type="evidence" value="ECO:0007669"/>
    <property type="project" value="UniProtKB-KW"/>
</dbReference>
<dbReference type="InterPro" id="IPR003325">
    <property type="entry name" value="TerD"/>
</dbReference>
<dbReference type="STRING" id="631362.Thi970DRAFT_00654"/>
<dbReference type="CDD" id="cd06974">
    <property type="entry name" value="TerD_like"/>
    <property type="match status" value="1"/>
</dbReference>
<gene>
    <name evidence="4" type="ORF">Thi970DRAFT_00654</name>
</gene>
<dbReference type="Pfam" id="PF01987">
    <property type="entry name" value="AIM24"/>
    <property type="match status" value="1"/>
</dbReference>
<dbReference type="NCBIfam" id="TIGR00266">
    <property type="entry name" value="TIGR00266 family protein"/>
    <property type="match status" value="1"/>
</dbReference>
<dbReference type="Proteomes" id="UP000002964">
    <property type="component" value="Unassembled WGS sequence"/>
</dbReference>
<sequence>MSQELQQGANILLPAVESITLGVGWEPEHPGGQDADPSAFLLGQDERVGGDEDFVFYNNPRSSCGSLQLSQGQAPDRQGFQIRLGTVPARVHKIAFCLTLFGRVSLAAASSLHIRVLDPEGQELASFRPPTSQMRDAASILGEVYRRNNQWKFRAVGQGFAGGLGPLARNFGVDIADDDPPSQASPSQAPPNQAKTPPATPVSRASAVGAVGVLSMAKAPTTGVLPTGSQPVQSSVAGLTYEILYRGAYALARVDLPAGRQLRAQSDAMVAMSPTVEVAGKMEGGILGGLGRMVSGESLFLQTLSATRGAGSVYFAPSSPGDIAVVELNNEAMIIQKDGFLACTEEVQVNTQLQNLAQGLFSGEGFFVVGAEGRGLLFLESYGAIHEFNLGPGEQKIVDNGYLVAWSKNMGYRLEAANIGIVAALTSGEAIVCRFTGPGKILVQTRMARQFGLWISKFLPTPSS</sequence>
<dbReference type="InterPro" id="IPR002838">
    <property type="entry name" value="AIM24"/>
</dbReference>
<keyword evidence="5" id="KW-1185">Reference proteome</keyword>
<dbReference type="RefSeq" id="WP_009147090.1">
    <property type="nucleotide sequence ID" value="NZ_CP121471.1"/>
</dbReference>
<protein>
    <submittedName>
        <fullName evidence="4">TIGR00266 family protein</fullName>
    </submittedName>
</protein>
<evidence type="ECO:0000313" key="4">
    <source>
        <dbReference type="EMBL" id="EIC23005.1"/>
    </source>
</evidence>
<feature type="region of interest" description="Disordered" evidence="2">
    <location>
        <begin position="171"/>
        <end position="202"/>
    </location>
</feature>
<organism evidence="4 5">
    <name type="scientific">Thiorhodovibrio frisius</name>
    <dbReference type="NCBI Taxonomy" id="631362"/>
    <lineage>
        <taxon>Bacteria</taxon>
        <taxon>Pseudomonadati</taxon>
        <taxon>Pseudomonadota</taxon>
        <taxon>Gammaproteobacteria</taxon>
        <taxon>Chromatiales</taxon>
        <taxon>Chromatiaceae</taxon>
        <taxon>Thiorhodovibrio</taxon>
    </lineage>
</organism>
<dbReference type="InterPro" id="IPR016031">
    <property type="entry name" value="Trp_RNA-bd_attenuator-like_dom"/>
</dbReference>
<feature type="domain" description="TerD" evidence="3">
    <location>
        <begin position="1"/>
        <end position="171"/>
    </location>
</feature>
<evidence type="ECO:0000256" key="1">
    <source>
        <dbReference type="ARBA" id="ARBA00022686"/>
    </source>
</evidence>
<dbReference type="Gene3D" id="3.60.160.10">
    <property type="entry name" value="Mitochondrial biogenesis AIM24"/>
    <property type="match status" value="1"/>
</dbReference>
<keyword evidence="1" id="KW-0778">Tellurium resistance</keyword>
<dbReference type="OrthoDB" id="9779518at2"/>
<dbReference type="eggNOG" id="COG2013">
    <property type="taxonomic scope" value="Bacteria"/>
</dbReference>
<dbReference type="EMBL" id="JH603168">
    <property type="protein sequence ID" value="EIC23005.1"/>
    <property type="molecule type" value="Genomic_DNA"/>
</dbReference>
<dbReference type="HOGENOM" id="CLU_589163_0_0_6"/>
<name>H8YX29_9GAMM</name>
<feature type="compositionally biased region" description="Low complexity" evidence="2">
    <location>
        <begin position="181"/>
        <end position="194"/>
    </location>
</feature>
<evidence type="ECO:0000313" key="5">
    <source>
        <dbReference type="Proteomes" id="UP000002964"/>
    </source>
</evidence>
<proteinExistence type="predicted"/>
<dbReference type="PANTHER" id="PTHR32097:SF17">
    <property type="entry name" value="CAMP-BINDING PROTEIN 1-RELATED"/>
    <property type="match status" value="1"/>
</dbReference>
<dbReference type="eggNOG" id="COG2310">
    <property type="taxonomic scope" value="Bacteria"/>
</dbReference>
<dbReference type="InterPro" id="IPR036983">
    <property type="entry name" value="AIM24_sf"/>
</dbReference>
<dbReference type="SUPFAM" id="SSF51219">
    <property type="entry name" value="TRAP-like"/>
    <property type="match status" value="1"/>
</dbReference>